<dbReference type="STRING" id="1195236.CTER_5260"/>
<feature type="compositionally biased region" description="Basic and acidic residues" evidence="6">
    <location>
        <begin position="150"/>
        <end position="160"/>
    </location>
</feature>
<dbReference type="InterPro" id="IPR036118">
    <property type="entry name" value="UreE_N_sf"/>
</dbReference>
<dbReference type="GO" id="GO:0019627">
    <property type="term" value="P:urea metabolic process"/>
    <property type="evidence" value="ECO:0007669"/>
    <property type="project" value="InterPro"/>
</dbReference>
<dbReference type="Gene3D" id="3.30.70.790">
    <property type="entry name" value="UreE, C-terminal domain"/>
    <property type="match status" value="1"/>
</dbReference>
<evidence type="ECO:0000256" key="5">
    <source>
        <dbReference type="HAMAP-Rule" id="MF_00822"/>
    </source>
</evidence>
<dbReference type="GO" id="GO:0016151">
    <property type="term" value="F:nickel cation binding"/>
    <property type="evidence" value="ECO:0007669"/>
    <property type="project" value="UniProtKB-UniRule"/>
</dbReference>
<dbReference type="EMBL" id="AORV01000072">
    <property type="protein sequence ID" value="EMS69160.1"/>
    <property type="molecule type" value="Genomic_DNA"/>
</dbReference>
<accession>S0FF10</accession>
<keyword evidence="9" id="KW-1185">Reference proteome</keyword>
<evidence type="ECO:0000256" key="1">
    <source>
        <dbReference type="ARBA" id="ARBA00004496"/>
    </source>
</evidence>
<dbReference type="SMART" id="SM00988">
    <property type="entry name" value="UreE_N"/>
    <property type="match status" value="1"/>
</dbReference>
<gene>
    <name evidence="5" type="primary">ureE</name>
    <name evidence="8" type="ORF">CTER_5260</name>
</gene>
<comment type="function">
    <text evidence="5">Involved in urease metallocenter assembly. Binds nickel. Probably functions as a nickel donor during metallocenter assembly.</text>
</comment>
<feature type="region of interest" description="Disordered" evidence="6">
    <location>
        <begin position="144"/>
        <end position="180"/>
    </location>
</feature>
<dbReference type="AlphaFoldDB" id="S0FF10"/>
<evidence type="ECO:0000256" key="6">
    <source>
        <dbReference type="SAM" id="MobiDB-lite"/>
    </source>
</evidence>
<dbReference type="GO" id="GO:0006457">
    <property type="term" value="P:protein folding"/>
    <property type="evidence" value="ECO:0007669"/>
    <property type="project" value="InterPro"/>
</dbReference>
<evidence type="ECO:0000313" key="8">
    <source>
        <dbReference type="EMBL" id="EMS69160.1"/>
    </source>
</evidence>
<evidence type="ECO:0000313" key="9">
    <source>
        <dbReference type="Proteomes" id="UP000014155"/>
    </source>
</evidence>
<dbReference type="GO" id="GO:0065003">
    <property type="term" value="P:protein-containing complex assembly"/>
    <property type="evidence" value="ECO:0007669"/>
    <property type="project" value="InterPro"/>
</dbReference>
<evidence type="ECO:0000256" key="2">
    <source>
        <dbReference type="ARBA" id="ARBA00022490"/>
    </source>
</evidence>
<dbReference type="SUPFAM" id="SSF69287">
    <property type="entry name" value="Urease metallochaperone UreE, N-terminal domain"/>
    <property type="match status" value="1"/>
</dbReference>
<dbReference type="GO" id="GO:0051082">
    <property type="term" value="F:unfolded protein binding"/>
    <property type="evidence" value="ECO:0007669"/>
    <property type="project" value="UniProtKB-UniRule"/>
</dbReference>
<dbReference type="InterPro" id="IPR012406">
    <property type="entry name" value="UreE"/>
</dbReference>
<dbReference type="InterPro" id="IPR007864">
    <property type="entry name" value="UreE_C_dom"/>
</dbReference>
<evidence type="ECO:0000256" key="3">
    <source>
        <dbReference type="ARBA" id="ARBA00022596"/>
    </source>
</evidence>
<dbReference type="Proteomes" id="UP000014155">
    <property type="component" value="Unassembled WGS sequence"/>
</dbReference>
<dbReference type="Pfam" id="PF05194">
    <property type="entry name" value="UreE_C"/>
    <property type="match status" value="1"/>
</dbReference>
<dbReference type="SUPFAM" id="SSF69737">
    <property type="entry name" value="Urease metallochaperone UreE, C-terminal domain"/>
    <property type="match status" value="1"/>
</dbReference>
<comment type="caution">
    <text evidence="8">The sequence shown here is derived from an EMBL/GenBank/DDBJ whole genome shotgun (WGS) entry which is preliminary data.</text>
</comment>
<dbReference type="HAMAP" id="MF_00822">
    <property type="entry name" value="UreE"/>
    <property type="match status" value="1"/>
</dbReference>
<comment type="similarity">
    <text evidence="5">Belongs to the UreE family.</text>
</comment>
<organism evidence="8 9">
    <name type="scientific">Ruminiclostridium cellobioparum subsp. termitidis CT1112</name>
    <dbReference type="NCBI Taxonomy" id="1195236"/>
    <lineage>
        <taxon>Bacteria</taxon>
        <taxon>Bacillati</taxon>
        <taxon>Bacillota</taxon>
        <taxon>Clostridia</taxon>
        <taxon>Eubacteriales</taxon>
        <taxon>Oscillospiraceae</taxon>
        <taxon>Ruminiclostridium</taxon>
    </lineage>
</organism>
<dbReference type="Gene3D" id="2.60.260.20">
    <property type="entry name" value="Urease metallochaperone UreE, N-terminal domain"/>
    <property type="match status" value="1"/>
</dbReference>
<proteinExistence type="inferred from homology"/>
<dbReference type="InterPro" id="IPR004029">
    <property type="entry name" value="UreE_N"/>
</dbReference>
<dbReference type="eggNOG" id="COG2371">
    <property type="taxonomic scope" value="Bacteria"/>
</dbReference>
<dbReference type="GO" id="GO:0005737">
    <property type="term" value="C:cytoplasm"/>
    <property type="evidence" value="ECO:0007669"/>
    <property type="project" value="UniProtKB-SubCell"/>
</dbReference>
<keyword evidence="3 5" id="KW-0533">Nickel</keyword>
<dbReference type="Pfam" id="PF02814">
    <property type="entry name" value="UreE_N"/>
    <property type="match status" value="1"/>
</dbReference>
<protein>
    <recommendedName>
        <fullName evidence="5">Urease accessory protein UreE</fullName>
    </recommendedName>
</protein>
<dbReference type="RefSeq" id="WP_004630914.1">
    <property type="nucleotide sequence ID" value="NZ_AORV01000072.1"/>
</dbReference>
<evidence type="ECO:0000259" key="7">
    <source>
        <dbReference type="SMART" id="SM00988"/>
    </source>
</evidence>
<dbReference type="CDD" id="cd00571">
    <property type="entry name" value="UreE"/>
    <property type="match status" value="1"/>
</dbReference>
<feature type="domain" description="UreE urease accessory N-terminal" evidence="7">
    <location>
        <begin position="6"/>
        <end position="70"/>
    </location>
</feature>
<feature type="compositionally biased region" description="Polar residues" evidence="6">
    <location>
        <begin position="169"/>
        <end position="180"/>
    </location>
</feature>
<evidence type="ECO:0000256" key="4">
    <source>
        <dbReference type="ARBA" id="ARBA00023186"/>
    </source>
</evidence>
<keyword evidence="4 5" id="KW-0143">Chaperone</keyword>
<sequence>MLIDSIICSKPEKIDLTGFDMDYVEVEWYEVSKKILHKTSKKGREVGIKLNIDRALRHGDILHLEGNSAVIVEIPECECIALEPQTLAAMGKACYEIGNRHSPLFYQEERLLMPYDPPLLEALKKCGFVAYKCSARLIRPLGGGTGGHSHGHEHTHETVSKHQHHIHEQGQSYELSNSTR</sequence>
<dbReference type="PATRIC" id="fig|1195236.3.peg.5397"/>
<keyword evidence="2 5" id="KW-0963">Cytoplasm</keyword>
<name>S0FF10_RUMCE</name>
<reference evidence="8 9" key="1">
    <citation type="journal article" date="2013" name="Genome Announc.">
        <title>Draft Genome Sequence of the Cellulolytic, Mesophilic, Anaerobic Bacterium Clostridium termitidis Strain CT1112 (DSM 5398).</title>
        <authorList>
            <person name="Lal S."/>
            <person name="Ramachandran U."/>
            <person name="Zhang X."/>
            <person name="Munir R."/>
            <person name="Sparling R."/>
            <person name="Levin D.B."/>
        </authorList>
    </citation>
    <scope>NUCLEOTIDE SEQUENCE [LARGE SCALE GENOMIC DNA]</scope>
    <source>
        <strain evidence="8 9">CT1112</strain>
    </source>
</reference>
<comment type="subcellular location">
    <subcellularLocation>
        <location evidence="1 5">Cytoplasm</location>
    </subcellularLocation>
</comment>